<gene>
    <name evidence="3" type="primary">pucD_1</name>
    <name evidence="3" type="ORF">GCM10009559_03700</name>
</gene>
<dbReference type="InterPro" id="IPR046867">
    <property type="entry name" value="AldOxase/xan_DH_MoCoBD2"/>
</dbReference>
<evidence type="ECO:0000259" key="1">
    <source>
        <dbReference type="Pfam" id="PF02738"/>
    </source>
</evidence>
<keyword evidence="4" id="KW-1185">Reference proteome</keyword>
<reference evidence="4" key="1">
    <citation type="journal article" date="2019" name="Int. J. Syst. Evol. Microbiol.">
        <title>The Global Catalogue of Microorganisms (GCM) 10K type strain sequencing project: providing services to taxonomists for standard genome sequencing and annotation.</title>
        <authorList>
            <consortium name="The Broad Institute Genomics Platform"/>
            <consortium name="The Broad Institute Genome Sequencing Center for Infectious Disease"/>
            <person name="Wu L."/>
            <person name="Ma J."/>
        </authorList>
    </citation>
    <scope>NUCLEOTIDE SEQUENCE [LARGE SCALE GENOMIC DNA]</scope>
    <source>
        <strain evidence="4">JCM 11117</strain>
    </source>
</reference>
<comment type="caution">
    <text evidence="3">The sequence shown here is derived from an EMBL/GenBank/DDBJ whole genome shotgun (WGS) entry which is preliminary data.</text>
</comment>
<dbReference type="EMBL" id="BAAAHP010000009">
    <property type="protein sequence ID" value="GAA0920909.1"/>
    <property type="molecule type" value="Genomic_DNA"/>
</dbReference>
<dbReference type="Pfam" id="PF02738">
    <property type="entry name" value="MoCoBD_1"/>
    <property type="match status" value="1"/>
</dbReference>
<sequence length="616" mass="64456">MVDFEVLPAITDAEAAAEPGTAALHPGGNLVRHMRMRHGDPVPDDTDLVRVSGEYHVGMQDQAFLGPESCLAEPTATGGVHVRCSTQWLHIDRDQLAEALGLPPEQLRLTLAGVGGAFGGREDLSVQAHAALLALRTGRPVAMSYPRRESFVGHVHRHPARMRYTHTATRDGRLVAVEADILLDGGAYASTSPAVVGNAGCFAAGPYAVPTVHVDARVVYTNNPPCGAMRGFGAIQVCFAYESQMDELARVLGMDPVELRLRNAVSTGSTMATGQTVDGPAPVAELLERVAARPPAPPRTDGAPTVRGVGYGVSIKNICKSAGVDDYGTARVRLFRRPDGRPAAQVQTAASEVGQGLVTVQQQIVRTELGVDDVGFLPTDTTVGDAGTASASRQTWMSGGAVQLACRQVRAELLARAGCAGADLPVQDGAVQTPVGPVDLADLLDAEIDETAVFRHRTTSPLDENGQGDAHVAYAFAAHRVTVDVDVELGTIEVVEVACAQDVGKAVNPLGVAGQMHGGIVQGLGLAVMEEIQVRDGRILNPGFTDYLIPTAADVGVHHLDVLEHPRPDSPYGLTGVGEPPMLSVPAAVAAAVRQATGADIRRVPIRPQDLTAASG</sequence>
<dbReference type="InterPro" id="IPR037165">
    <property type="entry name" value="AldOxase/xan_DH_Mopterin-bd_sf"/>
</dbReference>
<dbReference type="PANTHER" id="PTHR11908:SF157">
    <property type="entry name" value="XANTHINE DEHYDROGENASE SUBUNIT D-RELATED"/>
    <property type="match status" value="1"/>
</dbReference>
<evidence type="ECO:0000313" key="4">
    <source>
        <dbReference type="Proteomes" id="UP001499967"/>
    </source>
</evidence>
<proteinExistence type="predicted"/>
<accession>A0ABP3ZIX5</accession>
<organism evidence="3 4">
    <name type="scientific">Pseudonocardia zijingensis</name>
    <dbReference type="NCBI Taxonomy" id="153376"/>
    <lineage>
        <taxon>Bacteria</taxon>
        <taxon>Bacillati</taxon>
        <taxon>Actinomycetota</taxon>
        <taxon>Actinomycetes</taxon>
        <taxon>Pseudonocardiales</taxon>
        <taxon>Pseudonocardiaceae</taxon>
        <taxon>Pseudonocardia</taxon>
    </lineage>
</organism>
<feature type="domain" description="Aldehyde oxidase/xanthine dehydrogenase first molybdopterin binding" evidence="1">
    <location>
        <begin position="30"/>
        <end position="264"/>
    </location>
</feature>
<dbReference type="InterPro" id="IPR008274">
    <property type="entry name" value="AldOxase/xan_DH_MoCoBD1"/>
</dbReference>
<dbReference type="Pfam" id="PF20256">
    <property type="entry name" value="MoCoBD_2"/>
    <property type="match status" value="1"/>
</dbReference>
<dbReference type="SUPFAM" id="SSF56003">
    <property type="entry name" value="Molybdenum cofactor-binding domain"/>
    <property type="match status" value="1"/>
</dbReference>
<dbReference type="InterPro" id="IPR016208">
    <property type="entry name" value="Ald_Oxase/xanthine_DH-like"/>
</dbReference>
<evidence type="ECO:0000313" key="3">
    <source>
        <dbReference type="EMBL" id="GAA0920909.1"/>
    </source>
</evidence>
<dbReference type="Proteomes" id="UP001499967">
    <property type="component" value="Unassembled WGS sequence"/>
</dbReference>
<dbReference type="PANTHER" id="PTHR11908">
    <property type="entry name" value="XANTHINE DEHYDROGENASE"/>
    <property type="match status" value="1"/>
</dbReference>
<feature type="domain" description="Aldehyde oxidase/xanthine dehydrogenase second molybdopterin binding" evidence="2">
    <location>
        <begin position="302"/>
        <end position="555"/>
    </location>
</feature>
<name>A0ABP3ZIX5_9PSEU</name>
<evidence type="ECO:0000259" key="2">
    <source>
        <dbReference type="Pfam" id="PF20256"/>
    </source>
</evidence>
<dbReference type="Gene3D" id="3.30.365.10">
    <property type="entry name" value="Aldehyde oxidase/xanthine dehydrogenase, molybdopterin binding domain"/>
    <property type="match status" value="4"/>
</dbReference>
<protein>
    <submittedName>
        <fullName evidence="3">Xanthine dehydrogenase subunit D</fullName>
    </submittedName>
</protein>